<dbReference type="AlphaFoldDB" id="A0A498HNC4"/>
<feature type="non-terminal residue" evidence="1">
    <location>
        <position position="1"/>
    </location>
</feature>
<keyword evidence="2" id="KW-1185">Reference proteome</keyword>
<sequence length="124" mass="14588">ETVVWEFWIQIVVLPFLISKHHCCRKEESLINQKNHERMELDIKMSLEVSYISKTPGSLNTFGIIRKLDFSQLQIKASNKFFLQINLCEQSSASVIMMLRPMVSSYQFTFNSQVICNQIFFFNL</sequence>
<proteinExistence type="predicted"/>
<protein>
    <submittedName>
        <fullName evidence="1">Uncharacterized protein</fullName>
    </submittedName>
</protein>
<accession>A0A498HNC4</accession>
<evidence type="ECO:0000313" key="1">
    <source>
        <dbReference type="EMBL" id="RXH71392.1"/>
    </source>
</evidence>
<comment type="caution">
    <text evidence="1">The sequence shown here is derived from an EMBL/GenBank/DDBJ whole genome shotgun (WGS) entry which is preliminary data.</text>
</comment>
<reference evidence="1 2" key="1">
    <citation type="submission" date="2018-10" db="EMBL/GenBank/DDBJ databases">
        <title>A high-quality apple genome assembly.</title>
        <authorList>
            <person name="Hu J."/>
        </authorList>
    </citation>
    <scope>NUCLEOTIDE SEQUENCE [LARGE SCALE GENOMIC DNA]</scope>
    <source>
        <strain evidence="2">cv. HFTH1</strain>
        <tissue evidence="1">Young leaf</tissue>
    </source>
</reference>
<dbReference type="Proteomes" id="UP000290289">
    <property type="component" value="Chromosome 16"/>
</dbReference>
<gene>
    <name evidence="1" type="ORF">DVH24_018747</name>
</gene>
<evidence type="ECO:0000313" key="2">
    <source>
        <dbReference type="Proteomes" id="UP000290289"/>
    </source>
</evidence>
<organism evidence="1 2">
    <name type="scientific">Malus domestica</name>
    <name type="common">Apple</name>
    <name type="synonym">Pyrus malus</name>
    <dbReference type="NCBI Taxonomy" id="3750"/>
    <lineage>
        <taxon>Eukaryota</taxon>
        <taxon>Viridiplantae</taxon>
        <taxon>Streptophyta</taxon>
        <taxon>Embryophyta</taxon>
        <taxon>Tracheophyta</taxon>
        <taxon>Spermatophyta</taxon>
        <taxon>Magnoliopsida</taxon>
        <taxon>eudicotyledons</taxon>
        <taxon>Gunneridae</taxon>
        <taxon>Pentapetalae</taxon>
        <taxon>rosids</taxon>
        <taxon>fabids</taxon>
        <taxon>Rosales</taxon>
        <taxon>Rosaceae</taxon>
        <taxon>Amygdaloideae</taxon>
        <taxon>Maleae</taxon>
        <taxon>Malus</taxon>
    </lineage>
</organism>
<name>A0A498HNC4_MALDO</name>
<dbReference type="EMBL" id="RDQH01000342">
    <property type="protein sequence ID" value="RXH71392.1"/>
    <property type="molecule type" value="Genomic_DNA"/>
</dbReference>